<evidence type="ECO:0000313" key="2">
    <source>
        <dbReference type="EMBL" id="KAL1306740.1"/>
    </source>
</evidence>
<feature type="region of interest" description="Disordered" evidence="1">
    <location>
        <begin position="94"/>
        <end position="139"/>
    </location>
</feature>
<reference evidence="2 3" key="1">
    <citation type="submission" date="2024-07" db="EMBL/GenBank/DDBJ databases">
        <title>Draft sequence of the Neodothiora populina.</title>
        <authorList>
            <person name="Drown D.D."/>
            <person name="Schuette U.S."/>
            <person name="Buechlein A.B."/>
            <person name="Rusch D.R."/>
            <person name="Winton L.W."/>
            <person name="Adams G.A."/>
        </authorList>
    </citation>
    <scope>NUCLEOTIDE SEQUENCE [LARGE SCALE GENOMIC DNA]</scope>
    <source>
        <strain evidence="2 3">CPC 39397</strain>
    </source>
</reference>
<sequence length="162" mass="17604">MSHEALPIDAPAFARAIQDLPVDALHSNAAELTNNIRHLKSSNEQMMPFADEGDQDCKDAMFENLIVIGRINERIDLLRAEVERRGMRWADAEVEESSANASAGERLVNGTGTSSTTTTTTAAATTRDATNTSSGSLTDAELMARLQERMNEDEDGEEGVHL</sequence>
<dbReference type="Proteomes" id="UP001562354">
    <property type="component" value="Unassembled WGS sequence"/>
</dbReference>
<gene>
    <name evidence="2" type="ORF">AAFC00_005405</name>
</gene>
<dbReference type="PANTHER" id="PTHR40422:SF1">
    <property type="entry name" value="TRANSLATION MACHINERY-ASSOCIATED PROTEIN 17"/>
    <property type="match status" value="1"/>
</dbReference>
<protein>
    <submittedName>
        <fullName evidence="2">Uncharacterized protein</fullName>
    </submittedName>
</protein>
<organism evidence="2 3">
    <name type="scientific">Neodothiora populina</name>
    <dbReference type="NCBI Taxonomy" id="2781224"/>
    <lineage>
        <taxon>Eukaryota</taxon>
        <taxon>Fungi</taxon>
        <taxon>Dikarya</taxon>
        <taxon>Ascomycota</taxon>
        <taxon>Pezizomycotina</taxon>
        <taxon>Dothideomycetes</taxon>
        <taxon>Dothideomycetidae</taxon>
        <taxon>Dothideales</taxon>
        <taxon>Dothioraceae</taxon>
        <taxon>Neodothiora</taxon>
    </lineage>
</organism>
<dbReference type="GeneID" id="95979104"/>
<feature type="compositionally biased region" description="Low complexity" evidence="1">
    <location>
        <begin position="111"/>
        <end position="134"/>
    </location>
</feature>
<dbReference type="InterPro" id="IPR038966">
    <property type="entry name" value="TMA17"/>
</dbReference>
<evidence type="ECO:0000256" key="1">
    <source>
        <dbReference type="SAM" id="MobiDB-lite"/>
    </source>
</evidence>
<dbReference type="PANTHER" id="PTHR40422">
    <property type="entry name" value="TRANSLATION MACHINERY-ASSOCIATED PROTEIN 17"/>
    <property type="match status" value="1"/>
</dbReference>
<proteinExistence type="predicted"/>
<comment type="caution">
    <text evidence="2">The sequence shown here is derived from an EMBL/GenBank/DDBJ whole genome shotgun (WGS) entry which is preliminary data.</text>
</comment>
<name>A0ABR3PL16_9PEZI</name>
<keyword evidence="3" id="KW-1185">Reference proteome</keyword>
<accession>A0ABR3PL16</accession>
<evidence type="ECO:0000313" key="3">
    <source>
        <dbReference type="Proteomes" id="UP001562354"/>
    </source>
</evidence>
<dbReference type="EMBL" id="JBFMKM010000004">
    <property type="protein sequence ID" value="KAL1306740.1"/>
    <property type="molecule type" value="Genomic_DNA"/>
</dbReference>
<dbReference type="RefSeq" id="XP_069203012.1">
    <property type="nucleotide sequence ID" value="XM_069345183.1"/>
</dbReference>